<proteinExistence type="inferred from homology"/>
<dbReference type="PROSITE" id="PS52035">
    <property type="entry name" value="PEPTIDASE_M14"/>
    <property type="match status" value="1"/>
</dbReference>
<comment type="cofactor">
    <cofactor evidence="1">
        <name>Zn(2+)</name>
        <dbReference type="ChEBI" id="CHEBI:29105"/>
    </cofactor>
</comment>
<feature type="signal peptide" evidence="15">
    <location>
        <begin position="1"/>
        <end position="32"/>
    </location>
</feature>
<dbReference type="Gene3D" id="3.40.630.10">
    <property type="entry name" value="Zn peptidases"/>
    <property type="match status" value="1"/>
</dbReference>
<evidence type="ECO:0000256" key="2">
    <source>
        <dbReference type="ARBA" id="ARBA00004613"/>
    </source>
</evidence>
<evidence type="ECO:0000256" key="10">
    <source>
        <dbReference type="ARBA" id="ARBA00022833"/>
    </source>
</evidence>
<reference evidence="17 18" key="1">
    <citation type="submission" date="2020-04" db="EMBL/GenBank/DDBJ databases">
        <authorList>
            <person name="Alioto T."/>
            <person name="Alioto T."/>
            <person name="Gomez Garrido J."/>
        </authorList>
    </citation>
    <scope>NUCLEOTIDE SEQUENCE [LARGE SCALE GENOMIC DNA]</scope>
</reference>
<evidence type="ECO:0000256" key="7">
    <source>
        <dbReference type="ARBA" id="ARBA00022723"/>
    </source>
</evidence>
<keyword evidence="12" id="KW-1015">Disulfide bond</keyword>
<evidence type="ECO:0000256" key="11">
    <source>
        <dbReference type="ARBA" id="ARBA00023049"/>
    </source>
</evidence>
<accession>A0A8S1E470</accession>
<comment type="caution">
    <text evidence="14">Lacks conserved residue(s) required for the propagation of feature annotation.</text>
</comment>
<evidence type="ECO:0000256" key="15">
    <source>
        <dbReference type="SAM" id="SignalP"/>
    </source>
</evidence>
<feature type="domain" description="Peptidase M14" evidence="16">
    <location>
        <begin position="143"/>
        <end position="388"/>
    </location>
</feature>
<feature type="chain" id="PRO_5035770539" description="Peptidase M14 domain-containing protein" evidence="15">
    <location>
        <begin position="33"/>
        <end position="388"/>
    </location>
</feature>
<dbReference type="PRINTS" id="PR00765">
    <property type="entry name" value="CRBOXYPTASEA"/>
</dbReference>
<sequence length="388" mass="44316">MAKKCADRRTFDRKMSARLVAVAVLLAAAVAAEEAATPEVSYEHFRLLRVQVADKEQMAAVFRLSMELDGVQLWATHNMSTQLDLLVAPTAWTNITTELNQSGIKYSIIIENLQDSIRNENPPMEPEEEEWENRSGHRLTWKRYHHYKDIESYVDYLANTYPEICQMEVIGQTSEGRPLKVLKISTGGAAKPAVWIDGGIHAREWIAPATVTYLLLQLVEFRHDHPWLIDDLDWYVLPVVNPDGYEYSHTTDRLWRKTRSAGDGQCVGVDANRNFDSHWLEVGASSDPCSSIYAGSRPFSEPETKAMTDFILSRRDEIKVYLTLHSYGQMWLVPWGYKADKPDDYYDMYVLAEQGVEALERVRNTDYLLGTADELIYTSSGDAKQVFF</sequence>
<evidence type="ECO:0000256" key="4">
    <source>
        <dbReference type="ARBA" id="ARBA00022525"/>
    </source>
</evidence>
<comment type="similarity">
    <text evidence="3 14">Belongs to the peptidase M14 family.</text>
</comment>
<dbReference type="InterPro" id="IPR057246">
    <property type="entry name" value="CARBOXYPEPT_ZN_1"/>
</dbReference>
<keyword evidence="6" id="KW-0645">Protease</keyword>
<organism evidence="17 18">
    <name type="scientific">Cloeon dipterum</name>
    <dbReference type="NCBI Taxonomy" id="197152"/>
    <lineage>
        <taxon>Eukaryota</taxon>
        <taxon>Metazoa</taxon>
        <taxon>Ecdysozoa</taxon>
        <taxon>Arthropoda</taxon>
        <taxon>Hexapoda</taxon>
        <taxon>Insecta</taxon>
        <taxon>Pterygota</taxon>
        <taxon>Palaeoptera</taxon>
        <taxon>Ephemeroptera</taxon>
        <taxon>Pisciforma</taxon>
        <taxon>Baetidae</taxon>
        <taxon>Cloeon</taxon>
    </lineage>
</organism>
<evidence type="ECO:0000256" key="14">
    <source>
        <dbReference type="PROSITE-ProRule" id="PRU01379"/>
    </source>
</evidence>
<protein>
    <recommendedName>
        <fullName evidence="16">Peptidase M14 domain-containing protein</fullName>
    </recommendedName>
</protein>
<comment type="subcellular location">
    <subcellularLocation>
        <location evidence="2">Secreted</location>
    </subcellularLocation>
</comment>
<comment type="function">
    <text evidence="13">Involved in the digestion of the blood meal.</text>
</comment>
<evidence type="ECO:0000256" key="9">
    <source>
        <dbReference type="ARBA" id="ARBA00022801"/>
    </source>
</evidence>
<evidence type="ECO:0000256" key="1">
    <source>
        <dbReference type="ARBA" id="ARBA00001947"/>
    </source>
</evidence>
<keyword evidence="10" id="KW-0862">Zinc</keyword>
<dbReference type="SMART" id="SM00631">
    <property type="entry name" value="Zn_pept"/>
    <property type="match status" value="1"/>
</dbReference>
<dbReference type="CDD" id="cd03860">
    <property type="entry name" value="M14_CP_A-B_like"/>
    <property type="match status" value="1"/>
</dbReference>
<dbReference type="GO" id="GO:0006508">
    <property type="term" value="P:proteolysis"/>
    <property type="evidence" value="ECO:0007669"/>
    <property type="project" value="UniProtKB-KW"/>
</dbReference>
<evidence type="ECO:0000256" key="5">
    <source>
        <dbReference type="ARBA" id="ARBA00022645"/>
    </source>
</evidence>
<dbReference type="AlphaFoldDB" id="A0A8S1E470"/>
<keyword evidence="7" id="KW-0479">Metal-binding</keyword>
<evidence type="ECO:0000313" key="17">
    <source>
        <dbReference type="EMBL" id="CAB3388306.1"/>
    </source>
</evidence>
<dbReference type="GO" id="GO:0008270">
    <property type="term" value="F:zinc ion binding"/>
    <property type="evidence" value="ECO:0007669"/>
    <property type="project" value="InterPro"/>
</dbReference>
<evidence type="ECO:0000256" key="8">
    <source>
        <dbReference type="ARBA" id="ARBA00022729"/>
    </source>
</evidence>
<evidence type="ECO:0000256" key="12">
    <source>
        <dbReference type="ARBA" id="ARBA00023157"/>
    </source>
</evidence>
<evidence type="ECO:0000256" key="3">
    <source>
        <dbReference type="ARBA" id="ARBA00005988"/>
    </source>
</evidence>
<dbReference type="InterPro" id="IPR036990">
    <property type="entry name" value="M14A-like_propep"/>
</dbReference>
<evidence type="ECO:0000256" key="6">
    <source>
        <dbReference type="ARBA" id="ARBA00022670"/>
    </source>
</evidence>
<keyword evidence="11" id="KW-0482">Metalloprotease</keyword>
<dbReference type="Pfam" id="PF02244">
    <property type="entry name" value="Propep_M14"/>
    <property type="match status" value="1"/>
</dbReference>
<dbReference type="Gene3D" id="3.30.70.340">
    <property type="entry name" value="Metallocarboxypeptidase-like"/>
    <property type="match status" value="1"/>
</dbReference>
<dbReference type="InterPro" id="IPR003146">
    <property type="entry name" value="M14A_act_pep"/>
</dbReference>
<keyword evidence="4" id="KW-0964">Secreted</keyword>
<gene>
    <name evidence="17" type="ORF">CLODIP_2_CD10850</name>
</gene>
<keyword evidence="8 15" id="KW-0732">Signal</keyword>
<evidence type="ECO:0000313" key="18">
    <source>
        <dbReference type="Proteomes" id="UP000494165"/>
    </source>
</evidence>
<dbReference type="FunFam" id="3.40.630.10:FF:000040">
    <property type="entry name" value="zinc carboxypeptidase"/>
    <property type="match status" value="1"/>
</dbReference>
<dbReference type="SUPFAM" id="SSF54897">
    <property type="entry name" value="Protease propeptides/inhibitors"/>
    <property type="match status" value="1"/>
</dbReference>
<name>A0A8S1E470_9INSE</name>
<evidence type="ECO:0000259" key="16">
    <source>
        <dbReference type="PROSITE" id="PS52035"/>
    </source>
</evidence>
<keyword evidence="9" id="KW-0378">Hydrolase</keyword>
<dbReference type="InterPro" id="IPR000834">
    <property type="entry name" value="Peptidase_M14"/>
</dbReference>
<dbReference type="EMBL" id="CADEPI010000741">
    <property type="protein sequence ID" value="CAB3388306.1"/>
    <property type="molecule type" value="Genomic_DNA"/>
</dbReference>
<dbReference type="PANTHER" id="PTHR11705">
    <property type="entry name" value="PROTEASE FAMILY M14 CARBOXYPEPTIDASE A,B"/>
    <property type="match status" value="1"/>
</dbReference>
<keyword evidence="5" id="KW-0121">Carboxypeptidase</keyword>
<dbReference type="OrthoDB" id="3626597at2759"/>
<dbReference type="PANTHER" id="PTHR11705:SF91">
    <property type="entry name" value="FI01817P-RELATED"/>
    <property type="match status" value="1"/>
</dbReference>
<dbReference type="GO" id="GO:0004181">
    <property type="term" value="F:metallocarboxypeptidase activity"/>
    <property type="evidence" value="ECO:0007669"/>
    <property type="project" value="InterPro"/>
</dbReference>
<evidence type="ECO:0000256" key="13">
    <source>
        <dbReference type="ARBA" id="ARBA00057299"/>
    </source>
</evidence>
<dbReference type="PROSITE" id="PS00132">
    <property type="entry name" value="CARBOXYPEPT_ZN_1"/>
    <property type="match status" value="1"/>
</dbReference>
<dbReference type="Proteomes" id="UP000494165">
    <property type="component" value="Unassembled WGS sequence"/>
</dbReference>
<dbReference type="Pfam" id="PF00246">
    <property type="entry name" value="Peptidase_M14"/>
    <property type="match status" value="1"/>
</dbReference>
<dbReference type="SUPFAM" id="SSF53187">
    <property type="entry name" value="Zn-dependent exopeptidases"/>
    <property type="match status" value="1"/>
</dbReference>
<keyword evidence="18" id="KW-1185">Reference proteome</keyword>
<dbReference type="GO" id="GO:0005615">
    <property type="term" value="C:extracellular space"/>
    <property type="evidence" value="ECO:0007669"/>
    <property type="project" value="TreeGrafter"/>
</dbReference>
<comment type="caution">
    <text evidence="17">The sequence shown here is derived from an EMBL/GenBank/DDBJ whole genome shotgun (WGS) entry which is preliminary data.</text>
</comment>